<sequence length="154" mass="17643">MAEIFEEEEFDKNRVHTVYGLSKDLSSGRLLISMLSDTKFIKEYIETNKQRIQKMYHSFVDGFKQLEIGCIESSAGLYCWANMSGLIPFYIENGEHELWYKLLNIAKVNVTPGSACHCIELGWFRCCFTALAPEDIPTVMELIRKVAETRKSSG</sequence>
<dbReference type="InterPro" id="IPR015422">
    <property type="entry name" value="PyrdxlP-dep_Trfase_small"/>
</dbReference>
<protein>
    <recommendedName>
        <fullName evidence="3">Aminotransferase class I/classII large domain-containing protein</fullName>
    </recommendedName>
</protein>
<name>A0A8T2XIA5_POPDE</name>
<evidence type="ECO:0000313" key="4">
    <source>
        <dbReference type="EMBL" id="KAH8492512.1"/>
    </source>
</evidence>
<dbReference type="Pfam" id="PF00155">
    <property type="entry name" value="Aminotran_1_2"/>
    <property type="match status" value="1"/>
</dbReference>
<organism evidence="4 5">
    <name type="scientific">Populus deltoides</name>
    <name type="common">Eastern poplar</name>
    <name type="synonym">Eastern cottonwood</name>
    <dbReference type="NCBI Taxonomy" id="3696"/>
    <lineage>
        <taxon>Eukaryota</taxon>
        <taxon>Viridiplantae</taxon>
        <taxon>Streptophyta</taxon>
        <taxon>Embryophyta</taxon>
        <taxon>Tracheophyta</taxon>
        <taxon>Spermatophyta</taxon>
        <taxon>Magnoliopsida</taxon>
        <taxon>eudicotyledons</taxon>
        <taxon>Gunneridae</taxon>
        <taxon>Pentapetalae</taxon>
        <taxon>rosids</taxon>
        <taxon>fabids</taxon>
        <taxon>Malpighiales</taxon>
        <taxon>Salicaceae</taxon>
        <taxon>Saliceae</taxon>
        <taxon>Populus</taxon>
    </lineage>
</organism>
<feature type="domain" description="Aminotransferase class I/classII large" evidence="3">
    <location>
        <begin position="28"/>
        <end position="141"/>
    </location>
</feature>
<evidence type="ECO:0000256" key="2">
    <source>
        <dbReference type="ARBA" id="ARBA00022898"/>
    </source>
</evidence>
<dbReference type="Proteomes" id="UP000807159">
    <property type="component" value="Chromosome 12"/>
</dbReference>
<comment type="subunit">
    <text evidence="1">Homodimer.</text>
</comment>
<dbReference type="GO" id="GO:0004069">
    <property type="term" value="F:L-aspartate:2-oxoglutarate aminotransferase activity"/>
    <property type="evidence" value="ECO:0007669"/>
    <property type="project" value="TreeGrafter"/>
</dbReference>
<dbReference type="InterPro" id="IPR015424">
    <property type="entry name" value="PyrdxlP-dep_Trfase"/>
</dbReference>
<dbReference type="EMBL" id="JACEGQ020000012">
    <property type="protein sequence ID" value="KAH8492512.1"/>
    <property type="molecule type" value="Genomic_DNA"/>
</dbReference>
<dbReference type="Gene3D" id="3.90.1150.10">
    <property type="entry name" value="Aspartate Aminotransferase, domain 1"/>
    <property type="match status" value="1"/>
</dbReference>
<dbReference type="GO" id="GO:0006520">
    <property type="term" value="P:amino acid metabolic process"/>
    <property type="evidence" value="ECO:0007669"/>
    <property type="project" value="TreeGrafter"/>
</dbReference>
<dbReference type="PANTHER" id="PTHR43795">
    <property type="entry name" value="BIFUNCTIONAL ASPARTATE AMINOTRANSFERASE AND GLUTAMATE/ASPARTATE-PREPHENATE AMINOTRANSFERASE-RELATED"/>
    <property type="match status" value="1"/>
</dbReference>
<keyword evidence="2" id="KW-0663">Pyridoxal phosphate</keyword>
<dbReference type="InterPro" id="IPR004839">
    <property type="entry name" value="Aminotransferase_I/II_large"/>
</dbReference>
<keyword evidence="5" id="KW-1185">Reference proteome</keyword>
<proteinExistence type="predicted"/>
<dbReference type="PANTHER" id="PTHR43795:SF46">
    <property type="entry name" value="AMINOTRANSFERASE ACS12-RELATED"/>
    <property type="match status" value="1"/>
</dbReference>
<evidence type="ECO:0000256" key="1">
    <source>
        <dbReference type="ARBA" id="ARBA00011738"/>
    </source>
</evidence>
<evidence type="ECO:0000259" key="3">
    <source>
        <dbReference type="Pfam" id="PF00155"/>
    </source>
</evidence>
<dbReference type="AlphaFoldDB" id="A0A8T2XIA5"/>
<reference evidence="4" key="1">
    <citation type="journal article" date="2021" name="J. Hered.">
        <title>Genome Assembly of Salicaceae Populus deltoides (Eastern Cottonwood) I-69 Based on Nanopore Sequencing and Hi-C Technologies.</title>
        <authorList>
            <person name="Bai S."/>
            <person name="Wu H."/>
            <person name="Zhang J."/>
            <person name="Pan Z."/>
            <person name="Zhao W."/>
            <person name="Li Z."/>
            <person name="Tong C."/>
        </authorList>
    </citation>
    <scope>NUCLEOTIDE SEQUENCE</scope>
    <source>
        <tissue evidence="4">Leaf</tissue>
    </source>
</reference>
<dbReference type="GO" id="GO:0008793">
    <property type="term" value="F:aromatic-amino-acid transaminase activity"/>
    <property type="evidence" value="ECO:0007669"/>
    <property type="project" value="TreeGrafter"/>
</dbReference>
<dbReference type="SUPFAM" id="SSF53383">
    <property type="entry name" value="PLP-dependent transferases"/>
    <property type="match status" value="1"/>
</dbReference>
<comment type="caution">
    <text evidence="4">The sequence shown here is derived from an EMBL/GenBank/DDBJ whole genome shotgun (WGS) entry which is preliminary data.</text>
</comment>
<gene>
    <name evidence="4" type="ORF">H0E87_021904</name>
</gene>
<dbReference type="InterPro" id="IPR050478">
    <property type="entry name" value="Ethylene_sulfur-biosynth"/>
</dbReference>
<dbReference type="GO" id="GO:0030170">
    <property type="term" value="F:pyridoxal phosphate binding"/>
    <property type="evidence" value="ECO:0007669"/>
    <property type="project" value="InterPro"/>
</dbReference>
<evidence type="ECO:0000313" key="5">
    <source>
        <dbReference type="Proteomes" id="UP000807159"/>
    </source>
</evidence>
<accession>A0A8T2XIA5</accession>